<keyword evidence="4" id="KW-0804">Transcription</keyword>
<dbReference type="PANTHER" id="PTHR35807:SF1">
    <property type="entry name" value="TRANSCRIPTIONAL REGULATOR REDD"/>
    <property type="match status" value="1"/>
</dbReference>
<dbReference type="GO" id="GO:0000160">
    <property type="term" value="P:phosphorelay signal transduction system"/>
    <property type="evidence" value="ECO:0007669"/>
    <property type="project" value="InterPro"/>
</dbReference>
<keyword evidence="2" id="KW-0805">Transcription regulation</keyword>
<name>A0A372JJY9_9ACTN</name>
<dbReference type="Pfam" id="PF03704">
    <property type="entry name" value="BTAD"/>
    <property type="match status" value="1"/>
</dbReference>
<dbReference type="InterPro" id="IPR001867">
    <property type="entry name" value="OmpR/PhoB-type_DNA-bd"/>
</dbReference>
<protein>
    <submittedName>
        <fullName evidence="7">AfsR/SARP family transcriptional regulator</fullName>
    </submittedName>
</protein>
<evidence type="ECO:0000313" key="7">
    <source>
        <dbReference type="EMBL" id="RFU40343.1"/>
    </source>
</evidence>
<dbReference type="SUPFAM" id="SSF48452">
    <property type="entry name" value="TPR-like"/>
    <property type="match status" value="1"/>
</dbReference>
<comment type="similarity">
    <text evidence="1">Belongs to the AfsR/DnrI/RedD regulatory family.</text>
</comment>
<dbReference type="InterPro" id="IPR016032">
    <property type="entry name" value="Sig_transdc_resp-reg_C-effctor"/>
</dbReference>
<dbReference type="AlphaFoldDB" id="A0A372JJY9"/>
<dbReference type="GO" id="GO:0003677">
    <property type="term" value="F:DNA binding"/>
    <property type="evidence" value="ECO:0007669"/>
    <property type="project" value="UniProtKB-UniRule"/>
</dbReference>
<dbReference type="Gene3D" id="3.40.50.300">
    <property type="entry name" value="P-loop containing nucleotide triphosphate hydrolases"/>
    <property type="match status" value="1"/>
</dbReference>
<gene>
    <name evidence="7" type="ORF">DZF91_17690</name>
</gene>
<dbReference type="InterPro" id="IPR036388">
    <property type="entry name" value="WH-like_DNA-bd_sf"/>
</dbReference>
<evidence type="ECO:0000256" key="3">
    <source>
        <dbReference type="ARBA" id="ARBA00023125"/>
    </source>
</evidence>
<dbReference type="InterPro" id="IPR011990">
    <property type="entry name" value="TPR-like_helical_dom_sf"/>
</dbReference>
<keyword evidence="3 5" id="KW-0238">DNA-binding</keyword>
<comment type="caution">
    <text evidence="7">The sequence shown here is derived from an EMBL/GenBank/DDBJ whole genome shotgun (WGS) entry which is preliminary data.</text>
</comment>
<dbReference type="Proteomes" id="UP000261811">
    <property type="component" value="Unassembled WGS sequence"/>
</dbReference>
<feature type="domain" description="OmpR/PhoB-type" evidence="6">
    <location>
        <begin position="1"/>
        <end position="96"/>
    </location>
</feature>
<proteinExistence type="inferred from homology"/>
<organism evidence="7 8">
    <name type="scientific">Actinomadura logoneensis</name>
    <dbReference type="NCBI Taxonomy" id="2293572"/>
    <lineage>
        <taxon>Bacteria</taxon>
        <taxon>Bacillati</taxon>
        <taxon>Actinomycetota</taxon>
        <taxon>Actinomycetes</taxon>
        <taxon>Streptosporangiales</taxon>
        <taxon>Thermomonosporaceae</taxon>
        <taxon>Actinomadura</taxon>
    </lineage>
</organism>
<accession>A0A372JJY9</accession>
<dbReference type="InterPro" id="IPR051677">
    <property type="entry name" value="AfsR-DnrI-RedD_regulator"/>
</dbReference>
<dbReference type="InterPro" id="IPR005158">
    <property type="entry name" value="BTAD"/>
</dbReference>
<evidence type="ECO:0000256" key="4">
    <source>
        <dbReference type="ARBA" id="ARBA00023163"/>
    </source>
</evidence>
<keyword evidence="8" id="KW-1185">Reference proteome</keyword>
<dbReference type="Gene3D" id="1.10.10.10">
    <property type="entry name" value="Winged helix-like DNA-binding domain superfamily/Winged helix DNA-binding domain"/>
    <property type="match status" value="1"/>
</dbReference>
<dbReference type="GO" id="GO:0006355">
    <property type="term" value="P:regulation of DNA-templated transcription"/>
    <property type="evidence" value="ECO:0007669"/>
    <property type="project" value="InterPro"/>
</dbReference>
<feature type="DNA-binding region" description="OmpR/PhoB-type" evidence="5">
    <location>
        <begin position="1"/>
        <end position="96"/>
    </location>
</feature>
<sequence length="420" mass="44189">MRFGVLGPLAVWTDGGETVRVPEAKVRMLLAVLLAAEGGVVSSGRLVEALWGDRPPRNPQGTLQARVSQLRRVLEDAEPGGRALVRSQPPGYVLATDAVDSTDVGRFTGLVARARAEQDARARVELFDDALALWRGEAFAEFDGGSLLQAAATRWEEARLAAVEEQAEARLEIGELPVLGELVARYPLRERLRAAHLRALYRAGRQAEALADYEALRRLLAEELGVDPSPELARLHRAILHQSTALNPATQATATTPGTATASSSAVAGVGITLPAVLGELVGRGRDVAATLAALRGDRLVTLTGPGGVGKTRLALEVAARSARAYPDGTWLVELAGERPRDAAELADLVAGVLGHRDGTGAPSPVERLLGALRPRRALLLLDNCEHVVEAVADLAARLLAAAPGLTVLATSREPLGVAG</sequence>
<evidence type="ECO:0000256" key="1">
    <source>
        <dbReference type="ARBA" id="ARBA00005820"/>
    </source>
</evidence>
<feature type="non-terminal residue" evidence="7">
    <location>
        <position position="420"/>
    </location>
</feature>
<evidence type="ECO:0000313" key="8">
    <source>
        <dbReference type="Proteomes" id="UP000261811"/>
    </source>
</evidence>
<dbReference type="PANTHER" id="PTHR35807">
    <property type="entry name" value="TRANSCRIPTIONAL REGULATOR REDD-RELATED"/>
    <property type="match status" value="1"/>
</dbReference>
<dbReference type="CDD" id="cd15831">
    <property type="entry name" value="BTAD"/>
    <property type="match status" value="1"/>
</dbReference>
<dbReference type="InterPro" id="IPR027417">
    <property type="entry name" value="P-loop_NTPase"/>
</dbReference>
<evidence type="ECO:0000256" key="2">
    <source>
        <dbReference type="ARBA" id="ARBA00023015"/>
    </source>
</evidence>
<dbReference type="EMBL" id="QURH01000292">
    <property type="protein sequence ID" value="RFU40343.1"/>
    <property type="molecule type" value="Genomic_DNA"/>
</dbReference>
<dbReference type="SMART" id="SM00862">
    <property type="entry name" value="Trans_reg_C"/>
    <property type="match status" value="1"/>
</dbReference>
<dbReference type="Pfam" id="PF00486">
    <property type="entry name" value="Trans_reg_C"/>
    <property type="match status" value="1"/>
</dbReference>
<dbReference type="PROSITE" id="PS51755">
    <property type="entry name" value="OMPR_PHOB"/>
    <property type="match status" value="1"/>
</dbReference>
<evidence type="ECO:0000256" key="5">
    <source>
        <dbReference type="PROSITE-ProRule" id="PRU01091"/>
    </source>
</evidence>
<reference evidence="7 8" key="1">
    <citation type="submission" date="2018-08" db="EMBL/GenBank/DDBJ databases">
        <title>Actinomadura jelena sp. nov., a novel Actinomycete isolated from soil in Chad.</title>
        <authorList>
            <person name="Shi L."/>
        </authorList>
    </citation>
    <scope>NUCLEOTIDE SEQUENCE [LARGE SCALE GENOMIC DNA]</scope>
    <source>
        <strain evidence="7 8">NEAU-G17</strain>
    </source>
</reference>
<dbReference type="Gene3D" id="1.25.40.10">
    <property type="entry name" value="Tetratricopeptide repeat domain"/>
    <property type="match status" value="1"/>
</dbReference>
<dbReference type="SUPFAM" id="SSF52540">
    <property type="entry name" value="P-loop containing nucleoside triphosphate hydrolases"/>
    <property type="match status" value="1"/>
</dbReference>
<dbReference type="SMART" id="SM01043">
    <property type="entry name" value="BTAD"/>
    <property type="match status" value="1"/>
</dbReference>
<evidence type="ECO:0000259" key="6">
    <source>
        <dbReference type="PROSITE" id="PS51755"/>
    </source>
</evidence>
<dbReference type="RefSeq" id="WP_147341192.1">
    <property type="nucleotide sequence ID" value="NZ_QURH01000292.1"/>
</dbReference>
<dbReference type="SUPFAM" id="SSF46894">
    <property type="entry name" value="C-terminal effector domain of the bipartite response regulators"/>
    <property type="match status" value="1"/>
</dbReference>